<evidence type="ECO:0000256" key="11">
    <source>
        <dbReference type="PIRSR" id="PIRSR001492-3"/>
    </source>
</evidence>
<evidence type="ECO:0000256" key="3">
    <source>
        <dbReference type="ARBA" id="ARBA00008819"/>
    </source>
</evidence>
<evidence type="ECO:0000256" key="7">
    <source>
        <dbReference type="ARBA" id="ARBA00023211"/>
    </source>
</evidence>
<feature type="binding site" evidence="10">
    <location>
        <position position="194"/>
    </location>
    <ligand>
        <name>substrate</name>
    </ligand>
</feature>
<accession>A0AAD5UKS2</accession>
<organism evidence="14 15">
    <name type="scientific">Boothiomyces macroporosus</name>
    <dbReference type="NCBI Taxonomy" id="261099"/>
    <lineage>
        <taxon>Eukaryota</taxon>
        <taxon>Fungi</taxon>
        <taxon>Fungi incertae sedis</taxon>
        <taxon>Chytridiomycota</taxon>
        <taxon>Chytridiomycota incertae sedis</taxon>
        <taxon>Chytridiomycetes</taxon>
        <taxon>Rhizophydiales</taxon>
        <taxon>Terramycetaceae</taxon>
        <taxon>Boothiomyces</taxon>
    </lineage>
</organism>
<comment type="similarity">
    <text evidence="3">Belongs to the BPG-independent phosphoglycerate mutase family.</text>
</comment>
<evidence type="ECO:0000313" key="14">
    <source>
        <dbReference type="EMBL" id="KAJ3257922.1"/>
    </source>
</evidence>
<protein>
    <recommendedName>
        <fullName evidence="4">phosphoglycerate mutase (2,3-diphosphoglycerate-independent)</fullName>
        <ecNumber evidence="4">5.4.2.12</ecNumber>
    </recommendedName>
</protein>
<dbReference type="NCBIfam" id="TIGR01307">
    <property type="entry name" value="pgm_bpd_ind"/>
    <property type="match status" value="1"/>
</dbReference>
<dbReference type="CDD" id="cd16010">
    <property type="entry name" value="iPGM"/>
    <property type="match status" value="1"/>
</dbReference>
<dbReference type="GO" id="GO:0006007">
    <property type="term" value="P:glucose catabolic process"/>
    <property type="evidence" value="ECO:0007669"/>
    <property type="project" value="InterPro"/>
</dbReference>
<feature type="binding site" evidence="11">
    <location>
        <position position="441"/>
    </location>
    <ligand>
        <name>Mn(2+)</name>
        <dbReference type="ChEBI" id="CHEBI:29035"/>
        <label>2</label>
    </ligand>
</feature>
<dbReference type="GO" id="GO:0030145">
    <property type="term" value="F:manganese ion binding"/>
    <property type="evidence" value="ECO:0007669"/>
    <property type="project" value="InterPro"/>
</dbReference>
<feature type="binding site" evidence="10">
    <location>
        <position position="188"/>
    </location>
    <ligand>
        <name>substrate</name>
    </ligand>
</feature>
<comment type="cofactor">
    <cofactor evidence="1">
        <name>Mn(2+)</name>
        <dbReference type="ChEBI" id="CHEBI:29035"/>
    </cofactor>
</comment>
<keyword evidence="6" id="KW-0324">Glycolysis</keyword>
<dbReference type="InterPro" id="IPR011258">
    <property type="entry name" value="BPG-indep_PGM_N"/>
</dbReference>
<keyword evidence="8" id="KW-0413">Isomerase</keyword>
<evidence type="ECO:0000313" key="15">
    <source>
        <dbReference type="Proteomes" id="UP001210925"/>
    </source>
</evidence>
<keyword evidence="7 11" id="KW-0464">Manganese</keyword>
<dbReference type="SUPFAM" id="SSF64158">
    <property type="entry name" value="2,3-Bisphosphoglycerate-independent phosphoglycerate mutase, substrate-binding domain"/>
    <property type="match status" value="1"/>
</dbReference>
<dbReference type="Gene3D" id="3.40.720.10">
    <property type="entry name" value="Alkaline Phosphatase, subunit A"/>
    <property type="match status" value="1"/>
</dbReference>
<comment type="pathway">
    <text evidence="2">Carbohydrate degradation; glycolysis; pyruvate from D-glyceraldehyde 3-phosphate: step 3/5.</text>
</comment>
<dbReference type="InterPro" id="IPR006124">
    <property type="entry name" value="Metalloenzyme"/>
</dbReference>
<dbReference type="EC" id="5.4.2.12" evidence="4"/>
<keyword evidence="5 11" id="KW-0479">Metal-binding</keyword>
<feature type="binding site" evidence="11">
    <location>
        <position position="459"/>
    </location>
    <ligand>
        <name>Mn(2+)</name>
        <dbReference type="ChEBI" id="CHEBI:29035"/>
        <label>1</label>
    </ligand>
</feature>
<dbReference type="PANTHER" id="PTHR31637">
    <property type="entry name" value="2,3-BISPHOSPHOGLYCERATE-INDEPENDENT PHOSPHOGLYCERATE MUTASE"/>
    <property type="match status" value="1"/>
</dbReference>
<dbReference type="PANTHER" id="PTHR31637:SF0">
    <property type="entry name" value="2,3-BISPHOSPHOGLYCERATE-INDEPENDENT PHOSPHOGLYCERATE MUTASE"/>
    <property type="match status" value="1"/>
</dbReference>
<dbReference type="FunFam" id="3.40.1450.10:FF:000002">
    <property type="entry name" value="2,3-bisphosphoglycerate-independent phosphoglycerate mutase"/>
    <property type="match status" value="1"/>
</dbReference>
<dbReference type="InterPro" id="IPR017850">
    <property type="entry name" value="Alkaline_phosphatase_core_sf"/>
</dbReference>
<feature type="binding site" evidence="11">
    <location>
        <position position="66"/>
    </location>
    <ligand>
        <name>Mn(2+)</name>
        <dbReference type="ChEBI" id="CHEBI:29035"/>
        <label>2</label>
    </ligand>
</feature>
<evidence type="ECO:0000256" key="10">
    <source>
        <dbReference type="PIRSR" id="PIRSR001492-2"/>
    </source>
</evidence>
<feature type="binding site" evidence="10">
    <location>
        <position position="332"/>
    </location>
    <ligand>
        <name>substrate</name>
    </ligand>
</feature>
<dbReference type="PIRSF" id="PIRSF001492">
    <property type="entry name" value="IPGAM"/>
    <property type="match status" value="1"/>
</dbReference>
<evidence type="ECO:0000259" key="12">
    <source>
        <dbReference type="Pfam" id="PF01676"/>
    </source>
</evidence>
<dbReference type="Pfam" id="PF06415">
    <property type="entry name" value="iPGM_N"/>
    <property type="match status" value="1"/>
</dbReference>
<feature type="active site" description="Phosphoserine intermediate" evidence="9">
    <location>
        <position position="66"/>
    </location>
</feature>
<dbReference type="HAMAP" id="MF_01038">
    <property type="entry name" value="GpmI"/>
    <property type="match status" value="1"/>
</dbReference>
<dbReference type="Pfam" id="PF01676">
    <property type="entry name" value="Metalloenzyme"/>
    <property type="match status" value="1"/>
</dbReference>
<dbReference type="InterPro" id="IPR005995">
    <property type="entry name" value="Pgm_bpd_ind"/>
</dbReference>
<dbReference type="GO" id="GO:0004619">
    <property type="term" value="F:phosphoglycerate mutase activity"/>
    <property type="evidence" value="ECO:0007669"/>
    <property type="project" value="UniProtKB-EC"/>
</dbReference>
<evidence type="ECO:0000256" key="4">
    <source>
        <dbReference type="ARBA" id="ARBA00012026"/>
    </source>
</evidence>
<gene>
    <name evidence="14" type="ORF">HK103_004213</name>
</gene>
<feature type="binding site" evidence="11">
    <location>
        <position position="14"/>
    </location>
    <ligand>
        <name>Mn(2+)</name>
        <dbReference type="ChEBI" id="CHEBI:29035"/>
        <label>2</label>
    </ligand>
</feature>
<feature type="binding site" evidence="11">
    <location>
        <position position="399"/>
    </location>
    <ligand>
        <name>Mn(2+)</name>
        <dbReference type="ChEBI" id="CHEBI:29035"/>
        <label>1</label>
    </ligand>
</feature>
<evidence type="ECO:0000256" key="1">
    <source>
        <dbReference type="ARBA" id="ARBA00001936"/>
    </source>
</evidence>
<feature type="binding site" evidence="10">
    <location>
        <begin position="156"/>
        <end position="157"/>
    </location>
    <ligand>
        <name>substrate</name>
    </ligand>
</feature>
<reference evidence="14" key="1">
    <citation type="submission" date="2020-05" db="EMBL/GenBank/DDBJ databases">
        <title>Phylogenomic resolution of chytrid fungi.</title>
        <authorList>
            <person name="Stajich J.E."/>
            <person name="Amses K."/>
            <person name="Simmons R."/>
            <person name="Seto K."/>
            <person name="Myers J."/>
            <person name="Bonds A."/>
            <person name="Quandt C.A."/>
            <person name="Barry K."/>
            <person name="Liu P."/>
            <person name="Grigoriev I."/>
            <person name="Longcore J.E."/>
            <person name="James T.Y."/>
        </authorList>
    </citation>
    <scope>NUCLEOTIDE SEQUENCE</scope>
    <source>
        <strain evidence="14">PLAUS21</strain>
    </source>
</reference>
<dbReference type="AlphaFoldDB" id="A0AAD5UKS2"/>
<evidence type="ECO:0000259" key="13">
    <source>
        <dbReference type="Pfam" id="PF06415"/>
    </source>
</evidence>
<comment type="caution">
    <text evidence="14">The sequence shown here is derived from an EMBL/GenBank/DDBJ whole genome shotgun (WGS) entry which is preliminary data.</text>
</comment>
<dbReference type="Gene3D" id="3.40.1450.10">
    <property type="entry name" value="BPG-independent phosphoglycerate mutase, domain B"/>
    <property type="match status" value="1"/>
</dbReference>
<name>A0AAD5UKS2_9FUNG</name>
<evidence type="ECO:0000256" key="5">
    <source>
        <dbReference type="ARBA" id="ARBA00022723"/>
    </source>
</evidence>
<evidence type="ECO:0000256" key="2">
    <source>
        <dbReference type="ARBA" id="ARBA00004798"/>
    </source>
</evidence>
<keyword evidence="15" id="KW-1185">Reference proteome</keyword>
<evidence type="ECO:0000256" key="9">
    <source>
        <dbReference type="PIRSR" id="PIRSR001492-1"/>
    </source>
</evidence>
<evidence type="ECO:0000256" key="8">
    <source>
        <dbReference type="ARBA" id="ARBA00023235"/>
    </source>
</evidence>
<feature type="binding site" evidence="11">
    <location>
        <position position="440"/>
    </location>
    <ligand>
        <name>Mn(2+)</name>
        <dbReference type="ChEBI" id="CHEBI:29035"/>
        <label>2</label>
    </ligand>
</feature>
<dbReference type="InterPro" id="IPR036646">
    <property type="entry name" value="PGAM_B_sf"/>
</dbReference>
<evidence type="ECO:0000256" key="6">
    <source>
        <dbReference type="ARBA" id="ARBA00023152"/>
    </source>
</evidence>
<dbReference type="EMBL" id="JADGKB010000033">
    <property type="protein sequence ID" value="KAJ3257922.1"/>
    <property type="molecule type" value="Genomic_DNA"/>
</dbReference>
<feature type="binding site" evidence="10">
    <location>
        <position position="126"/>
    </location>
    <ligand>
        <name>substrate</name>
    </ligand>
</feature>
<feature type="domain" description="BPG-independent PGAM N-terminal" evidence="13">
    <location>
        <begin position="86"/>
        <end position="295"/>
    </location>
</feature>
<feature type="binding site" evidence="10">
    <location>
        <begin position="259"/>
        <end position="262"/>
    </location>
    <ligand>
        <name>substrate</name>
    </ligand>
</feature>
<proteinExistence type="inferred from homology"/>
<feature type="binding site" evidence="11">
    <location>
        <position position="403"/>
    </location>
    <ligand>
        <name>Mn(2+)</name>
        <dbReference type="ChEBI" id="CHEBI:29035"/>
        <label>1</label>
    </ligand>
</feature>
<dbReference type="Proteomes" id="UP001210925">
    <property type="component" value="Unassembled WGS sequence"/>
</dbReference>
<sequence>MENLKNKACLICIDGWGIAPENESNGDAILHADTPVMTSLAKQYPSTKLFAHGLNVGLPDGLMGNSEVGHLNIGAGRIVYQDIVRIELAIKEDTLKNAENVQMAFAKAKQQGKLMLMGLVSDGGVHAHIDHLKYLVKAAKEYGIPHTYVHVIGDGRDTAPKSLTGYLGDLLKYFETLQYGKVATVTGRYYAMDRDKRWERIKIAYEGIVQGLGEKSNDLLKTVEDRYAQNETDEFLKPIIGDTNGLITDDSVLVCFNFRSDRMREITLALGIPPLPFETAVQPKNLTIVTMTQYKSDYPFPNIFPPQSMDNVLAEWVGKKKIPQCHIAETEKYAHVTFFFNGGTEASYPLEDRELIASPKVATYDLKPEMSAIEVAEKVAETVLTNKYGLVVMNFAPPDMVGHTGVYEAARKGVEATDKGIGIIYEACKKAGYVLFVTADHGNAEKMINPENGEPHTAHTTNPVPFIMTSTSHVFKENISGSLCDVAPTVLEVMGLDVPKEMTGHSLLRK</sequence>
<dbReference type="GO" id="GO:0006096">
    <property type="term" value="P:glycolytic process"/>
    <property type="evidence" value="ECO:0007669"/>
    <property type="project" value="UniProtKB-KW"/>
</dbReference>
<dbReference type="SUPFAM" id="SSF53649">
    <property type="entry name" value="Alkaline phosphatase-like"/>
    <property type="match status" value="1"/>
</dbReference>
<feature type="domain" description="Metalloenzyme" evidence="12">
    <location>
        <begin position="7"/>
        <end position="497"/>
    </location>
</feature>
<dbReference type="GO" id="GO:0005737">
    <property type="term" value="C:cytoplasm"/>
    <property type="evidence" value="ECO:0007669"/>
    <property type="project" value="InterPro"/>
</dbReference>